<gene>
    <name evidence="2" type="ORF">R50_1093</name>
</gene>
<proteinExistence type="predicted"/>
<name>A0A6F8ZF26_9FIRM</name>
<dbReference type="Pfam" id="PF00873">
    <property type="entry name" value="ACR_tran"/>
    <property type="match status" value="1"/>
</dbReference>
<evidence type="ECO:0000313" key="3">
    <source>
        <dbReference type="Proteomes" id="UP000503399"/>
    </source>
</evidence>
<dbReference type="PANTHER" id="PTHR32063">
    <property type="match status" value="1"/>
</dbReference>
<dbReference type="Gene3D" id="3.30.70.1320">
    <property type="entry name" value="Multidrug efflux transporter AcrB pore domain like"/>
    <property type="match status" value="1"/>
</dbReference>
<dbReference type="GO" id="GO:0042910">
    <property type="term" value="F:xenobiotic transmembrane transporter activity"/>
    <property type="evidence" value="ECO:0007669"/>
    <property type="project" value="TreeGrafter"/>
</dbReference>
<reference evidence="2 3" key="1">
    <citation type="submission" date="2020-02" db="EMBL/GenBank/DDBJ databases">
        <authorList>
            <person name="Hogendoorn C."/>
        </authorList>
    </citation>
    <scope>NUCLEOTIDE SEQUENCE [LARGE SCALE GENOMIC DNA]</scope>
    <source>
        <strain evidence="2">R501</strain>
    </source>
</reference>
<evidence type="ECO:0000313" key="2">
    <source>
        <dbReference type="EMBL" id="CAB1128599.1"/>
    </source>
</evidence>
<dbReference type="KEGG" id="hfv:R50_1093"/>
<dbReference type="SUPFAM" id="SSF82714">
    <property type="entry name" value="Multidrug efflux transporter AcrB TolC docking domain, DN and DC subdomains"/>
    <property type="match status" value="1"/>
</dbReference>
<feature type="region of interest" description="Disordered" evidence="1">
    <location>
        <begin position="101"/>
        <end position="168"/>
    </location>
</feature>
<keyword evidence="3" id="KW-1185">Reference proteome</keyword>
<dbReference type="Proteomes" id="UP000503399">
    <property type="component" value="Chromosome"/>
</dbReference>
<feature type="compositionally biased region" description="Basic residues" evidence="1">
    <location>
        <begin position="126"/>
        <end position="138"/>
    </location>
</feature>
<accession>A0A6F8ZF26</accession>
<dbReference type="AlphaFoldDB" id="A0A6F8ZF26"/>
<evidence type="ECO:0000256" key="1">
    <source>
        <dbReference type="SAM" id="MobiDB-lite"/>
    </source>
</evidence>
<dbReference type="InterPro" id="IPR027463">
    <property type="entry name" value="AcrB_DN_DC_subdom"/>
</dbReference>
<dbReference type="GO" id="GO:0005886">
    <property type="term" value="C:plasma membrane"/>
    <property type="evidence" value="ECO:0007669"/>
    <property type="project" value="TreeGrafter"/>
</dbReference>
<dbReference type="EMBL" id="LR778114">
    <property type="protein sequence ID" value="CAB1128599.1"/>
    <property type="molecule type" value="Genomic_DNA"/>
</dbReference>
<feature type="compositionally biased region" description="Basic and acidic residues" evidence="1">
    <location>
        <begin position="110"/>
        <end position="125"/>
    </location>
</feature>
<protein>
    <submittedName>
        <fullName evidence="2">Uncharacterized protein</fullName>
    </submittedName>
</protein>
<dbReference type="Gene3D" id="3.30.2090.10">
    <property type="entry name" value="Multidrug efflux transporter AcrB TolC docking domain, DN and DC subdomains"/>
    <property type="match status" value="1"/>
</dbReference>
<dbReference type="PANTHER" id="PTHR32063:SF24">
    <property type="entry name" value="CATION EFFLUX SYSTEM (ACRB_ACRD_ACRF FAMILY)"/>
    <property type="match status" value="1"/>
</dbReference>
<sequence length="168" mass="17500">MLQEIPGVAAVTVVGGRAPVVNVTVHQSALAAYHLTLSQVLTALRAENTSGAGGAVTVGHQSLGTVTEGGYPTARALASLPVVSRPPQAVLLGQVATITPRAGPGQQLCDLERASGRGSRGDGRLRRQHPGHRQRHPLRSGETGAPATAGGPHHRHRRHHPVHPHRTP</sequence>
<feature type="compositionally biased region" description="Basic residues" evidence="1">
    <location>
        <begin position="152"/>
        <end position="168"/>
    </location>
</feature>
<organism evidence="2 3">
    <name type="scientific">Candidatus Hydrogenisulfobacillus filiaventi</name>
    <dbReference type="NCBI Taxonomy" id="2707344"/>
    <lineage>
        <taxon>Bacteria</taxon>
        <taxon>Bacillati</taxon>
        <taxon>Bacillota</taxon>
        <taxon>Clostridia</taxon>
        <taxon>Eubacteriales</taxon>
        <taxon>Clostridiales Family XVII. Incertae Sedis</taxon>
        <taxon>Candidatus Hydrogenisulfobacillus</taxon>
    </lineage>
</organism>
<dbReference type="InterPro" id="IPR001036">
    <property type="entry name" value="Acrflvin-R"/>
</dbReference>